<accession>A0ABU1LLZ0</accession>
<organism evidence="2 3">
    <name type="scientific">Paraburkholderia terricola</name>
    <dbReference type="NCBI Taxonomy" id="169427"/>
    <lineage>
        <taxon>Bacteria</taxon>
        <taxon>Pseudomonadati</taxon>
        <taxon>Pseudomonadota</taxon>
        <taxon>Betaproteobacteria</taxon>
        <taxon>Burkholderiales</taxon>
        <taxon>Burkholderiaceae</taxon>
        <taxon>Paraburkholderia</taxon>
    </lineage>
</organism>
<evidence type="ECO:0000313" key="2">
    <source>
        <dbReference type="EMBL" id="MDR6407758.1"/>
    </source>
</evidence>
<gene>
    <name evidence="2" type="ORF">J2804_001146</name>
</gene>
<keyword evidence="1" id="KW-0812">Transmembrane</keyword>
<keyword evidence="3" id="KW-1185">Reference proteome</keyword>
<sequence>MIKLLRLYLFLFGLSFVGVGVIRGCVVLFISLVYKGHYPWGMADVVFVLKQGALLGFVFCIFATVVHVKNRK</sequence>
<reference evidence="2 3" key="1">
    <citation type="submission" date="2023-07" db="EMBL/GenBank/DDBJ databases">
        <title>Sorghum-associated microbial communities from plants grown in Nebraska, USA.</title>
        <authorList>
            <person name="Schachtman D."/>
        </authorList>
    </citation>
    <scope>NUCLEOTIDE SEQUENCE [LARGE SCALE GENOMIC DNA]</scope>
    <source>
        <strain evidence="2 3">DS1316</strain>
    </source>
</reference>
<keyword evidence="1" id="KW-1133">Transmembrane helix</keyword>
<evidence type="ECO:0000313" key="3">
    <source>
        <dbReference type="Proteomes" id="UP001264340"/>
    </source>
</evidence>
<proteinExistence type="predicted"/>
<evidence type="ECO:0000256" key="1">
    <source>
        <dbReference type="SAM" id="Phobius"/>
    </source>
</evidence>
<dbReference type="Proteomes" id="UP001264340">
    <property type="component" value="Unassembled WGS sequence"/>
</dbReference>
<comment type="caution">
    <text evidence="2">The sequence shown here is derived from an EMBL/GenBank/DDBJ whole genome shotgun (WGS) entry which is preliminary data.</text>
</comment>
<feature type="transmembrane region" description="Helical" evidence="1">
    <location>
        <begin position="7"/>
        <end position="34"/>
    </location>
</feature>
<protein>
    <submittedName>
        <fullName evidence="2">Uncharacterized protein</fullName>
    </submittedName>
</protein>
<keyword evidence="1" id="KW-0472">Membrane</keyword>
<name>A0ABU1LLZ0_9BURK</name>
<feature type="transmembrane region" description="Helical" evidence="1">
    <location>
        <begin position="46"/>
        <end position="68"/>
    </location>
</feature>
<dbReference type="EMBL" id="JAVDRP010000002">
    <property type="protein sequence ID" value="MDR6407758.1"/>
    <property type="molecule type" value="Genomic_DNA"/>
</dbReference>